<evidence type="ECO:0000313" key="1">
    <source>
        <dbReference type="Proteomes" id="UP000887565"/>
    </source>
</evidence>
<protein>
    <submittedName>
        <fullName evidence="2">Uncharacterized protein</fullName>
    </submittedName>
</protein>
<dbReference type="AlphaFoldDB" id="A0A915KD10"/>
<keyword evidence="1" id="KW-1185">Reference proteome</keyword>
<reference evidence="2" key="1">
    <citation type="submission" date="2022-11" db="UniProtKB">
        <authorList>
            <consortium name="WormBaseParasite"/>
        </authorList>
    </citation>
    <scope>IDENTIFICATION</scope>
</reference>
<proteinExistence type="predicted"/>
<name>A0A915KD10_ROMCU</name>
<dbReference type="WBParaSite" id="nRc.2.0.1.t36673-RA">
    <property type="protein sequence ID" value="nRc.2.0.1.t36673-RA"/>
    <property type="gene ID" value="nRc.2.0.1.g36673"/>
</dbReference>
<organism evidence="1 2">
    <name type="scientific">Romanomermis culicivorax</name>
    <name type="common">Nematode worm</name>
    <dbReference type="NCBI Taxonomy" id="13658"/>
    <lineage>
        <taxon>Eukaryota</taxon>
        <taxon>Metazoa</taxon>
        <taxon>Ecdysozoa</taxon>
        <taxon>Nematoda</taxon>
        <taxon>Enoplea</taxon>
        <taxon>Dorylaimia</taxon>
        <taxon>Mermithida</taxon>
        <taxon>Mermithoidea</taxon>
        <taxon>Mermithidae</taxon>
        <taxon>Romanomermis</taxon>
    </lineage>
</organism>
<dbReference type="Proteomes" id="UP000887565">
    <property type="component" value="Unplaced"/>
</dbReference>
<accession>A0A915KD10</accession>
<sequence length="112" mass="12701">MGGCAGSALPPNYLLVQSKTKTNDRQRLTFEIINFKKLESRRVKERTFTVSSRRANKSKTSIEALTWPVKEESPLEKKRLKNNSIPPIISGNESNIVEDLPKADLFNDYFAS</sequence>
<evidence type="ECO:0000313" key="2">
    <source>
        <dbReference type="WBParaSite" id="nRc.2.0.1.t36673-RA"/>
    </source>
</evidence>